<comment type="caution">
    <text evidence="2">The sequence shown here is derived from an EMBL/GenBank/DDBJ whole genome shotgun (WGS) entry which is preliminary data.</text>
</comment>
<sequence length="71" mass="8342">MTKAKMSMLLIAKICSTLYNETIKNIEKITIEETYQQVELENMIKDLEEENIILVDEYNKLKDNINESLCL</sequence>
<proteinExistence type="predicted"/>
<evidence type="ECO:0000256" key="1">
    <source>
        <dbReference type="SAM" id="Coils"/>
    </source>
</evidence>
<protein>
    <submittedName>
        <fullName evidence="2">Uncharacterized protein</fullName>
    </submittedName>
</protein>
<gene>
    <name evidence="2" type="ORF">BpHYR1_049112</name>
</gene>
<dbReference type="AlphaFoldDB" id="A0A3M7QIS7"/>
<accession>A0A3M7QIS7</accession>
<dbReference type="EMBL" id="REGN01006025">
    <property type="protein sequence ID" value="RNA11179.1"/>
    <property type="molecule type" value="Genomic_DNA"/>
</dbReference>
<keyword evidence="3" id="KW-1185">Reference proteome</keyword>
<evidence type="ECO:0000313" key="2">
    <source>
        <dbReference type="EMBL" id="RNA11179.1"/>
    </source>
</evidence>
<keyword evidence="1" id="KW-0175">Coiled coil</keyword>
<dbReference type="Proteomes" id="UP000276133">
    <property type="component" value="Unassembled WGS sequence"/>
</dbReference>
<organism evidence="2 3">
    <name type="scientific">Brachionus plicatilis</name>
    <name type="common">Marine rotifer</name>
    <name type="synonym">Brachionus muelleri</name>
    <dbReference type="NCBI Taxonomy" id="10195"/>
    <lineage>
        <taxon>Eukaryota</taxon>
        <taxon>Metazoa</taxon>
        <taxon>Spiralia</taxon>
        <taxon>Gnathifera</taxon>
        <taxon>Rotifera</taxon>
        <taxon>Eurotatoria</taxon>
        <taxon>Monogononta</taxon>
        <taxon>Pseudotrocha</taxon>
        <taxon>Ploima</taxon>
        <taxon>Brachionidae</taxon>
        <taxon>Brachionus</taxon>
    </lineage>
</organism>
<name>A0A3M7QIS7_BRAPC</name>
<evidence type="ECO:0000313" key="3">
    <source>
        <dbReference type="Proteomes" id="UP000276133"/>
    </source>
</evidence>
<feature type="coiled-coil region" evidence="1">
    <location>
        <begin position="37"/>
        <end position="64"/>
    </location>
</feature>
<reference evidence="2 3" key="1">
    <citation type="journal article" date="2018" name="Sci. Rep.">
        <title>Genomic signatures of local adaptation to the degree of environmental predictability in rotifers.</title>
        <authorList>
            <person name="Franch-Gras L."/>
            <person name="Hahn C."/>
            <person name="Garcia-Roger E.M."/>
            <person name="Carmona M.J."/>
            <person name="Serra M."/>
            <person name="Gomez A."/>
        </authorList>
    </citation>
    <scope>NUCLEOTIDE SEQUENCE [LARGE SCALE GENOMIC DNA]</scope>
    <source>
        <strain evidence="2">HYR1</strain>
    </source>
</reference>